<keyword evidence="3" id="KW-0012">Acyltransferase</keyword>
<dbReference type="Proteomes" id="UP000198598">
    <property type="component" value="Unassembled WGS sequence"/>
</dbReference>
<keyword evidence="1" id="KW-0812">Transmembrane</keyword>
<evidence type="ECO:0000259" key="2">
    <source>
        <dbReference type="Pfam" id="PF07786"/>
    </source>
</evidence>
<feature type="transmembrane region" description="Helical" evidence="1">
    <location>
        <begin position="227"/>
        <end position="246"/>
    </location>
</feature>
<keyword evidence="1" id="KW-1133">Transmembrane helix</keyword>
<protein>
    <submittedName>
        <fullName evidence="3">Predicted acyltransferase</fullName>
    </submittedName>
</protein>
<feature type="transmembrane region" description="Helical" evidence="1">
    <location>
        <begin position="336"/>
        <end position="357"/>
    </location>
</feature>
<dbReference type="Pfam" id="PF07786">
    <property type="entry name" value="HGSNAT_cat"/>
    <property type="match status" value="1"/>
</dbReference>
<name>A0A1I1MA52_9BACT</name>
<keyword evidence="4" id="KW-1185">Reference proteome</keyword>
<reference evidence="3 4" key="1">
    <citation type="submission" date="2016-10" db="EMBL/GenBank/DDBJ databases">
        <authorList>
            <person name="de Groot N.N."/>
        </authorList>
    </citation>
    <scope>NUCLEOTIDE SEQUENCE [LARGE SCALE GENOMIC DNA]</scope>
    <source>
        <strain evidence="3 4">DSM 26130</strain>
    </source>
</reference>
<feature type="domain" description="Heparan-alpha-glucosaminide N-acetyltransferase catalytic" evidence="2">
    <location>
        <begin position="7"/>
        <end position="158"/>
    </location>
</feature>
<dbReference type="AlphaFoldDB" id="A0A1I1MA52"/>
<dbReference type="GO" id="GO:0016746">
    <property type="term" value="F:acyltransferase activity"/>
    <property type="evidence" value="ECO:0007669"/>
    <property type="project" value="UniProtKB-KW"/>
</dbReference>
<evidence type="ECO:0000256" key="1">
    <source>
        <dbReference type="SAM" id="Phobius"/>
    </source>
</evidence>
<dbReference type="PANTHER" id="PTHR31061:SF24">
    <property type="entry name" value="LD22376P"/>
    <property type="match status" value="1"/>
</dbReference>
<feature type="transmembrane region" description="Helical" evidence="1">
    <location>
        <begin position="139"/>
        <end position="156"/>
    </location>
</feature>
<organism evidence="3 4">
    <name type="scientific">Spirosoma endophyticum</name>
    <dbReference type="NCBI Taxonomy" id="662367"/>
    <lineage>
        <taxon>Bacteria</taxon>
        <taxon>Pseudomonadati</taxon>
        <taxon>Bacteroidota</taxon>
        <taxon>Cytophagia</taxon>
        <taxon>Cytophagales</taxon>
        <taxon>Cytophagaceae</taxon>
        <taxon>Spirosoma</taxon>
    </lineage>
</organism>
<keyword evidence="3" id="KW-0808">Transferase</keyword>
<feature type="transmembrane region" description="Helical" evidence="1">
    <location>
        <begin position="252"/>
        <end position="276"/>
    </location>
</feature>
<keyword evidence="1" id="KW-0472">Membrane</keyword>
<dbReference type="InterPro" id="IPR012429">
    <property type="entry name" value="HGSNAT_cat"/>
</dbReference>
<sequence length="365" mass="40824">MIQQPGRLISLDAMRGFTIAAMIVANFPGSEEFVYFTLRHTKWNGLSFTDLIAPTFLFIVGVSIALAYGRKRTEDGPTGELYRKIVIRSLKIFAVGMFLNLMPDFDFSTIRWTGTLHRIAIVFLVCAFLFLNTTWKQQVWICAITLVAYWLAMTQIPTPDVGKVVLEPGQNLAAWLDRKYLPGRMWQGTWDPEGILSTFPSIVTGITGMLAGRWMLSRASPTEKVSYLMTTGFFTATAGYFWGLTFPVNENLWTSSFVLVTSGFAALLLGALYFLIDVLGYKSGTKPGVIFGANAIAVYVLADIFALFFYRFKFGNLPLNEQVVSGMIDIGVQTELASLLYALFFTGINFIPAYGLYTRKIFIKL</sequence>
<feature type="transmembrane region" description="Helical" evidence="1">
    <location>
        <begin position="115"/>
        <end position="132"/>
    </location>
</feature>
<feature type="transmembrane region" description="Helical" evidence="1">
    <location>
        <begin position="51"/>
        <end position="69"/>
    </location>
</feature>
<dbReference type="STRING" id="662367.SAMN05216167_102431"/>
<gene>
    <name evidence="3" type="ORF">SAMN05216167_102431</name>
</gene>
<evidence type="ECO:0000313" key="3">
    <source>
        <dbReference type="EMBL" id="SFC79463.1"/>
    </source>
</evidence>
<accession>A0A1I1MA52</accession>
<dbReference type="RefSeq" id="WP_093824417.1">
    <property type="nucleotide sequence ID" value="NZ_FOLQ01000002.1"/>
</dbReference>
<feature type="transmembrane region" description="Helical" evidence="1">
    <location>
        <begin position="288"/>
        <end position="310"/>
    </location>
</feature>
<dbReference type="PANTHER" id="PTHR31061">
    <property type="entry name" value="LD22376P"/>
    <property type="match status" value="1"/>
</dbReference>
<feature type="transmembrane region" description="Helical" evidence="1">
    <location>
        <begin position="194"/>
        <end position="215"/>
    </location>
</feature>
<proteinExistence type="predicted"/>
<dbReference type="OrthoDB" id="9788724at2"/>
<dbReference type="EMBL" id="FOLQ01000002">
    <property type="protein sequence ID" value="SFC79463.1"/>
    <property type="molecule type" value="Genomic_DNA"/>
</dbReference>
<evidence type="ECO:0000313" key="4">
    <source>
        <dbReference type="Proteomes" id="UP000198598"/>
    </source>
</evidence>